<feature type="transmembrane region" description="Helical" evidence="10">
    <location>
        <begin position="1306"/>
        <end position="1327"/>
    </location>
</feature>
<dbReference type="InterPro" id="IPR036163">
    <property type="entry name" value="HMA_dom_sf"/>
</dbReference>
<evidence type="ECO:0000256" key="9">
    <source>
        <dbReference type="ARBA" id="ARBA00023136"/>
    </source>
</evidence>
<dbReference type="PANTHER" id="PTHR43520:SF8">
    <property type="entry name" value="P-TYPE CU(+) TRANSPORTER"/>
    <property type="match status" value="1"/>
</dbReference>
<feature type="compositionally biased region" description="Pro residues" evidence="11">
    <location>
        <begin position="215"/>
        <end position="225"/>
    </location>
</feature>
<dbReference type="Proteomes" id="UP000751190">
    <property type="component" value="Unassembled WGS sequence"/>
</dbReference>
<dbReference type="InterPro" id="IPR023299">
    <property type="entry name" value="ATPase_P-typ_cyto_dom_N"/>
</dbReference>
<feature type="transmembrane region" description="Helical" evidence="10">
    <location>
        <begin position="866"/>
        <end position="886"/>
    </location>
</feature>
<dbReference type="FunFam" id="2.70.150.10:FF:000002">
    <property type="entry name" value="Copper-transporting ATPase 1, putative"/>
    <property type="match status" value="1"/>
</dbReference>
<evidence type="ECO:0000256" key="8">
    <source>
        <dbReference type="ARBA" id="ARBA00022989"/>
    </source>
</evidence>
<comment type="similarity">
    <text evidence="2 10">Belongs to the cation transport ATPase (P-type) (TC 3.A.3) family. Type IB subfamily.</text>
</comment>
<keyword evidence="3 10" id="KW-0812">Transmembrane</keyword>
<feature type="domain" description="HMA" evidence="12">
    <location>
        <begin position="6"/>
        <end position="70"/>
    </location>
</feature>
<dbReference type="SUPFAM" id="SSF56784">
    <property type="entry name" value="HAD-like"/>
    <property type="match status" value="1"/>
</dbReference>
<dbReference type="GO" id="GO:0043682">
    <property type="term" value="F:P-type divalent copper transporter activity"/>
    <property type="evidence" value="ECO:0007669"/>
    <property type="project" value="TreeGrafter"/>
</dbReference>
<dbReference type="InterPro" id="IPR023298">
    <property type="entry name" value="ATPase_P-typ_TM_dom_sf"/>
</dbReference>
<dbReference type="NCBIfam" id="TIGR01525">
    <property type="entry name" value="ATPase-IB_hvy"/>
    <property type="match status" value="1"/>
</dbReference>
<dbReference type="PROSITE" id="PS50846">
    <property type="entry name" value="HMA_2"/>
    <property type="match status" value="3"/>
</dbReference>
<keyword evidence="6 10" id="KW-0067">ATP-binding</keyword>
<dbReference type="InterPro" id="IPR023214">
    <property type="entry name" value="HAD_sf"/>
</dbReference>
<keyword evidence="9 10" id="KW-0472">Membrane</keyword>
<evidence type="ECO:0000256" key="5">
    <source>
        <dbReference type="ARBA" id="ARBA00022741"/>
    </source>
</evidence>
<organism evidence="13 14">
    <name type="scientific">Diacronema lutheri</name>
    <name type="common">Unicellular marine alga</name>
    <name type="synonym">Monochrysis lutheri</name>
    <dbReference type="NCBI Taxonomy" id="2081491"/>
    <lineage>
        <taxon>Eukaryota</taxon>
        <taxon>Haptista</taxon>
        <taxon>Haptophyta</taxon>
        <taxon>Pavlovophyceae</taxon>
        <taxon>Pavlovales</taxon>
        <taxon>Pavlovaceae</taxon>
        <taxon>Diacronema</taxon>
    </lineage>
</organism>
<dbReference type="Pfam" id="PF00122">
    <property type="entry name" value="E1-E2_ATPase"/>
    <property type="match status" value="1"/>
</dbReference>
<dbReference type="InterPro" id="IPR008250">
    <property type="entry name" value="ATPase_P-typ_transduc_dom_A_sf"/>
</dbReference>
<evidence type="ECO:0000256" key="7">
    <source>
        <dbReference type="ARBA" id="ARBA00022967"/>
    </source>
</evidence>
<dbReference type="GO" id="GO:0012505">
    <property type="term" value="C:endomembrane system"/>
    <property type="evidence" value="ECO:0007669"/>
    <property type="project" value="UniProtKB-SubCell"/>
</dbReference>
<dbReference type="Pfam" id="PF00403">
    <property type="entry name" value="HMA"/>
    <property type="match status" value="3"/>
</dbReference>
<dbReference type="SFLD" id="SFLDS00003">
    <property type="entry name" value="Haloacid_Dehalogenase"/>
    <property type="match status" value="1"/>
</dbReference>
<evidence type="ECO:0000259" key="12">
    <source>
        <dbReference type="PROSITE" id="PS50846"/>
    </source>
</evidence>
<dbReference type="Gene3D" id="3.40.1110.10">
    <property type="entry name" value="Calcium-transporting ATPase, cytoplasmic domain N"/>
    <property type="match status" value="2"/>
</dbReference>
<dbReference type="SFLD" id="SFLDG00002">
    <property type="entry name" value="C1.7:_P-type_atpase_like"/>
    <property type="match status" value="1"/>
</dbReference>
<dbReference type="OrthoDB" id="432719at2759"/>
<feature type="domain" description="HMA" evidence="12">
    <location>
        <begin position="79"/>
        <end position="143"/>
    </location>
</feature>
<dbReference type="Pfam" id="PF00702">
    <property type="entry name" value="Hydrolase"/>
    <property type="match status" value="1"/>
</dbReference>
<evidence type="ECO:0000313" key="14">
    <source>
        <dbReference type="Proteomes" id="UP000751190"/>
    </source>
</evidence>
<feature type="transmembrane region" description="Helical" evidence="10">
    <location>
        <begin position="1278"/>
        <end position="1300"/>
    </location>
</feature>
<dbReference type="Gene3D" id="3.30.70.100">
    <property type="match status" value="3"/>
</dbReference>
<feature type="transmembrane region" description="Helical" evidence="10">
    <location>
        <begin position="906"/>
        <end position="926"/>
    </location>
</feature>
<dbReference type="PANTHER" id="PTHR43520">
    <property type="entry name" value="ATP7, ISOFORM B"/>
    <property type="match status" value="1"/>
</dbReference>
<dbReference type="PROSITE" id="PS01047">
    <property type="entry name" value="HMA_1"/>
    <property type="match status" value="3"/>
</dbReference>
<dbReference type="CDD" id="cd02094">
    <property type="entry name" value="P-type_ATPase_Cu-like"/>
    <property type="match status" value="1"/>
</dbReference>
<accession>A0A8J6CB34</accession>
<dbReference type="SUPFAM" id="SSF55008">
    <property type="entry name" value="HMA, heavy metal-associated domain"/>
    <property type="match status" value="3"/>
</dbReference>
<evidence type="ECO:0000256" key="2">
    <source>
        <dbReference type="ARBA" id="ARBA00006024"/>
    </source>
</evidence>
<comment type="subcellular location">
    <subcellularLocation>
        <location evidence="1">Endomembrane system</location>
        <topology evidence="1">Multi-pass membrane protein</topology>
    </subcellularLocation>
    <subcellularLocation>
        <location evidence="10">Membrane</location>
    </subcellularLocation>
</comment>
<dbReference type="InterPro" id="IPR006121">
    <property type="entry name" value="HMA_dom"/>
</dbReference>
<dbReference type="SUPFAM" id="SSF81660">
    <property type="entry name" value="Metal cation-transporting ATPase, ATP-binding domain N"/>
    <property type="match status" value="1"/>
</dbReference>
<evidence type="ECO:0000256" key="3">
    <source>
        <dbReference type="ARBA" id="ARBA00022692"/>
    </source>
</evidence>
<feature type="domain" description="HMA" evidence="12">
    <location>
        <begin position="237"/>
        <end position="326"/>
    </location>
</feature>
<feature type="transmembrane region" description="Helical" evidence="10">
    <location>
        <begin position="551"/>
        <end position="571"/>
    </location>
</feature>
<evidence type="ECO:0000256" key="6">
    <source>
        <dbReference type="ARBA" id="ARBA00022840"/>
    </source>
</evidence>
<sequence length="1505" mass="152722">MAVGGGNVTLRVDGMTCGHCTGRVQRALRAVDGVADADVTLDGGGRATVTGGAAAEALLAAVSRVGFGAQLIECDARPIVVLLRVDGMTCGHCTGRVQRALRAVDGVVDADVTLDGGGTATVTGCAAAEALIAAVSRVGFDAQLAGPPPLAALTSPRARAPASPARHAALLNAGAGDEPVGKKASPSPAPAGVAGHTRAHARAQLCATEAGASPASPPPARPVSPPSASRATRAGSIELTFDVRGMSCAACVGAVERAVRALPCVDDVRVSLLAEQAIVRVVDRFEPDGARAPAPSAAGARASTRRADEFAVEIEHVIRSAGYEASHVRVTEHTVLLLVSYAAHSASAGACPDDLESASACGAPAGPCAPPDEAAACAALGALPGVLRVELTERAEGEGDDGCVPVGCAPAGCACVRHSPTRLPASERAAWDEPPPRARGAKRTLAKRTALATQDHAVELAPVVPDGGVDGDNQCASTGDFAVWLTYDKQYTGLRALLERAAAEHALQLELPAAGHEDEFTRATGGGASGGNGGARRSDGLAEVALWRRRFAWCALLSAPTFLLSMVLPIFPPAHEALHVELAPGLTLTAALLWALCTPIQFALGAHFHARAVKALLRGSSNMDVLVSLSTTSAYVYSAVSVVAGALGARAARAPLRVAASGSTGAHGGVHGGASMAEALASHDPMVEHDSHFFETAAMLITFVTLGKLVEASAKRQTSEALRALVALAPKSATRCVRPAAPPAAPPADDADAPAWRTVECACVLLERGDVVKVLPGASLPADGAVVSGVSRVDQSMVTGEFTPVTRKPGDAVVGGTLNAGSAPLYVRVHACGDDSALAKITQLVGAAQLSKPPIQAFADAVSSHFVPLVLLLALATWAAWFGAVWLRALPAHYYEHAHIQSDGVFAFMFGCAVLVIACPCALGLATPTAVMVGTGVGARLGILVKSADALEACGSVGAILFDKTGTLTSGAPCVSDFLNLSPTRLPDAHIWRLLGAAESNSDHPIAKALHAHARAAVERAADAAERADADASGAADADAGGGGGGGGAAAAAAAAAASPPPRSGGASGARATLPVPIEYEAVVGQGVRCVADGVRVLLGNREWATSQGVPLGAAVDHCMAGLEGEGKTAVLCCLDGAVHAIVAVSDTTKPEAAAALRALRELGLRVGMITGDNARTANALARELGIEPALVHAELLPKHKALAVAALQDEGHRVAFVGDGINDAPALARADVGLAIGSGTEVALEAADIVLVRSSLADVLGAVLLSRATISRIRLNFGWAMAYNLVGIPLAAGVFYPAFMIRLPPMFAGLAMALSSVSVVCSSLLLRTVETTIRRVRATIDDDGGPIRRASGAGLRGALARAAPLKGVAASKALPCESTLHMLRRVGGGTSDWELGEFDADNAEQPIAVPPETRATAARAREKRGVGAADRPLLVDAPRASVQAWLRRRARGAPPECRRSTVVGVALVVAIVLGCDNSARVRGDPIARGLPGHACRRATASRCT</sequence>
<feature type="transmembrane region" description="Helical" evidence="10">
    <location>
        <begin position="625"/>
        <end position="647"/>
    </location>
</feature>
<dbReference type="Gene3D" id="2.70.150.10">
    <property type="entry name" value="Calcium-transporting ATPase, cytoplasmic transduction domain A"/>
    <property type="match status" value="1"/>
</dbReference>
<dbReference type="SUPFAM" id="SSF81653">
    <property type="entry name" value="Calcium ATPase, transduction domain A"/>
    <property type="match status" value="1"/>
</dbReference>
<dbReference type="PRINTS" id="PR00119">
    <property type="entry name" value="CATATPASE"/>
</dbReference>
<evidence type="ECO:0000256" key="4">
    <source>
        <dbReference type="ARBA" id="ARBA00022723"/>
    </source>
</evidence>
<dbReference type="GO" id="GO:0016020">
    <property type="term" value="C:membrane"/>
    <property type="evidence" value="ECO:0007669"/>
    <property type="project" value="UniProtKB-SubCell"/>
</dbReference>
<keyword evidence="14" id="KW-1185">Reference proteome</keyword>
<feature type="compositionally biased region" description="Low complexity" evidence="11">
    <location>
        <begin position="182"/>
        <end position="194"/>
    </location>
</feature>
<dbReference type="GO" id="GO:0005524">
    <property type="term" value="F:ATP binding"/>
    <property type="evidence" value="ECO:0007669"/>
    <property type="project" value="UniProtKB-UniRule"/>
</dbReference>
<feature type="transmembrane region" description="Helical" evidence="10">
    <location>
        <begin position="583"/>
        <end position="604"/>
    </location>
</feature>
<feature type="region of interest" description="Disordered" evidence="11">
    <location>
        <begin position="175"/>
        <end position="231"/>
    </location>
</feature>
<dbReference type="GO" id="GO:0055070">
    <property type="term" value="P:copper ion homeostasis"/>
    <property type="evidence" value="ECO:0007669"/>
    <property type="project" value="TreeGrafter"/>
</dbReference>
<keyword evidence="5 10" id="KW-0547">Nucleotide-binding</keyword>
<dbReference type="GO" id="GO:0016887">
    <property type="term" value="F:ATP hydrolysis activity"/>
    <property type="evidence" value="ECO:0007669"/>
    <property type="project" value="InterPro"/>
</dbReference>
<name>A0A8J6CB34_DIALT</name>
<dbReference type="InterPro" id="IPR018303">
    <property type="entry name" value="ATPase_P-typ_P_site"/>
</dbReference>
<dbReference type="InterPro" id="IPR001757">
    <property type="entry name" value="P_typ_ATPase"/>
</dbReference>
<dbReference type="EMBL" id="JAGTXO010000008">
    <property type="protein sequence ID" value="KAG8466149.1"/>
    <property type="molecule type" value="Genomic_DNA"/>
</dbReference>
<evidence type="ECO:0000256" key="10">
    <source>
        <dbReference type="RuleBase" id="RU362081"/>
    </source>
</evidence>
<evidence type="ECO:0000256" key="11">
    <source>
        <dbReference type="SAM" id="MobiDB-lite"/>
    </source>
</evidence>
<keyword evidence="4 10" id="KW-0479">Metal-binding</keyword>
<dbReference type="NCBIfam" id="TIGR01494">
    <property type="entry name" value="ATPase_P-type"/>
    <property type="match status" value="2"/>
</dbReference>
<dbReference type="PROSITE" id="PS00154">
    <property type="entry name" value="ATPASE_E1_E2"/>
    <property type="match status" value="1"/>
</dbReference>
<dbReference type="GO" id="GO:0005507">
    <property type="term" value="F:copper ion binding"/>
    <property type="evidence" value="ECO:0007669"/>
    <property type="project" value="TreeGrafter"/>
</dbReference>
<dbReference type="InterPro" id="IPR027256">
    <property type="entry name" value="P-typ_ATPase_IB"/>
</dbReference>
<dbReference type="SUPFAM" id="SSF81665">
    <property type="entry name" value="Calcium ATPase, transmembrane domain M"/>
    <property type="match status" value="1"/>
</dbReference>
<proteinExistence type="inferred from homology"/>
<gene>
    <name evidence="13" type="ORF">KFE25_001905</name>
</gene>
<dbReference type="InterPro" id="IPR059000">
    <property type="entry name" value="ATPase_P-type_domA"/>
</dbReference>
<dbReference type="SFLD" id="SFLDF00027">
    <property type="entry name" value="p-type_atpase"/>
    <property type="match status" value="1"/>
</dbReference>
<dbReference type="InterPro" id="IPR044492">
    <property type="entry name" value="P_typ_ATPase_HD_dom"/>
</dbReference>
<dbReference type="InterPro" id="IPR036412">
    <property type="entry name" value="HAD-like_sf"/>
</dbReference>
<evidence type="ECO:0000256" key="1">
    <source>
        <dbReference type="ARBA" id="ARBA00004127"/>
    </source>
</evidence>
<evidence type="ECO:0000313" key="13">
    <source>
        <dbReference type="EMBL" id="KAG8466149.1"/>
    </source>
</evidence>
<reference evidence="13" key="1">
    <citation type="submission" date="2021-05" db="EMBL/GenBank/DDBJ databases">
        <title>The genome of the haptophyte Pavlova lutheri (Diacronema luteri, Pavlovales) - a model for lipid biosynthesis in eukaryotic algae.</title>
        <authorList>
            <person name="Hulatt C.J."/>
            <person name="Posewitz M.C."/>
        </authorList>
    </citation>
    <scope>NUCLEOTIDE SEQUENCE</scope>
    <source>
        <strain evidence="13">NIVA-4/92</strain>
    </source>
</reference>
<dbReference type="CDD" id="cd00371">
    <property type="entry name" value="HMA"/>
    <property type="match status" value="3"/>
</dbReference>
<dbReference type="InterPro" id="IPR017969">
    <property type="entry name" value="Heavy-metal-associated_CS"/>
</dbReference>
<keyword evidence="8 10" id="KW-1133">Transmembrane helix</keyword>
<dbReference type="Gene3D" id="3.40.50.1000">
    <property type="entry name" value="HAD superfamily/HAD-like"/>
    <property type="match status" value="1"/>
</dbReference>
<comment type="caution">
    <text evidence="13">The sequence shown here is derived from an EMBL/GenBank/DDBJ whole genome shotgun (WGS) entry which is preliminary data.</text>
</comment>
<protein>
    <recommendedName>
        <fullName evidence="12">HMA domain-containing protein</fullName>
    </recommendedName>
</protein>
<dbReference type="OMA" id="HCTGRVQ"/>
<keyword evidence="7" id="KW-1278">Translocase</keyword>